<dbReference type="GO" id="GO:0005615">
    <property type="term" value="C:extracellular space"/>
    <property type="evidence" value="ECO:0007669"/>
    <property type="project" value="InterPro"/>
</dbReference>
<evidence type="ECO:0000256" key="2">
    <source>
        <dbReference type="ARBA" id="ARBA00022900"/>
    </source>
</evidence>
<proteinExistence type="evidence at transcript level"/>
<dbReference type="SMR" id="A0A1L5J018"/>
<dbReference type="InterPro" id="IPR023796">
    <property type="entry name" value="Serpin_dom"/>
</dbReference>
<feature type="domain" description="Serpin" evidence="5">
    <location>
        <begin position="34"/>
        <end position="397"/>
    </location>
</feature>
<evidence type="ECO:0000256" key="1">
    <source>
        <dbReference type="ARBA" id="ARBA00022690"/>
    </source>
</evidence>
<evidence type="ECO:0000259" key="5">
    <source>
        <dbReference type="SMART" id="SM00093"/>
    </source>
</evidence>
<protein>
    <submittedName>
        <fullName evidence="6">Serine protease inhibitor 5</fullName>
    </submittedName>
</protein>
<gene>
    <name evidence="6" type="primary">serpin-5</name>
</gene>
<dbReference type="PANTHER" id="PTHR11461">
    <property type="entry name" value="SERINE PROTEASE INHIBITOR, SERPIN"/>
    <property type="match status" value="1"/>
</dbReference>
<comment type="similarity">
    <text evidence="3">Belongs to the serpin family.</text>
</comment>
<dbReference type="InterPro" id="IPR042178">
    <property type="entry name" value="Serpin_sf_1"/>
</dbReference>
<dbReference type="Gene3D" id="2.30.39.10">
    <property type="entry name" value="Alpha-1-antitrypsin, domain 1"/>
    <property type="match status" value="1"/>
</dbReference>
<dbReference type="OrthoDB" id="9440847at2759"/>
<dbReference type="CDD" id="cd19598">
    <property type="entry name" value="serpin77Ba-like_insects"/>
    <property type="match status" value="1"/>
</dbReference>
<feature type="chain" id="PRO_5013063600" evidence="4">
    <location>
        <begin position="22"/>
        <end position="400"/>
    </location>
</feature>
<feature type="signal peptide" evidence="4">
    <location>
        <begin position="1"/>
        <end position="21"/>
    </location>
</feature>
<organism evidence="6">
    <name type="scientific">Helicoverpa armigera</name>
    <name type="common">Cotton bollworm</name>
    <name type="synonym">Heliothis armigera</name>
    <dbReference type="NCBI Taxonomy" id="29058"/>
    <lineage>
        <taxon>Eukaryota</taxon>
        <taxon>Metazoa</taxon>
        <taxon>Ecdysozoa</taxon>
        <taxon>Arthropoda</taxon>
        <taxon>Hexapoda</taxon>
        <taxon>Insecta</taxon>
        <taxon>Pterygota</taxon>
        <taxon>Neoptera</taxon>
        <taxon>Endopterygota</taxon>
        <taxon>Lepidoptera</taxon>
        <taxon>Glossata</taxon>
        <taxon>Ditrysia</taxon>
        <taxon>Noctuoidea</taxon>
        <taxon>Noctuidae</taxon>
        <taxon>Heliothinae</taxon>
        <taxon>Helicoverpa</taxon>
    </lineage>
</organism>
<dbReference type="InterPro" id="IPR036186">
    <property type="entry name" value="Serpin_sf"/>
</dbReference>
<dbReference type="AlphaFoldDB" id="A0A1L5J018"/>
<evidence type="ECO:0000256" key="3">
    <source>
        <dbReference type="RuleBase" id="RU000411"/>
    </source>
</evidence>
<keyword evidence="4" id="KW-0732">Signal</keyword>
<dbReference type="SUPFAM" id="SSF56574">
    <property type="entry name" value="Serpins"/>
    <property type="match status" value="1"/>
</dbReference>
<dbReference type="Pfam" id="PF00079">
    <property type="entry name" value="Serpin"/>
    <property type="match status" value="1"/>
</dbReference>
<dbReference type="GO" id="GO:0004867">
    <property type="term" value="F:serine-type endopeptidase inhibitor activity"/>
    <property type="evidence" value="ECO:0007669"/>
    <property type="project" value="UniProtKB-KW"/>
</dbReference>
<dbReference type="SMART" id="SM00093">
    <property type="entry name" value="SERPIN"/>
    <property type="match status" value="1"/>
</dbReference>
<dbReference type="InterPro" id="IPR000215">
    <property type="entry name" value="Serpin_fam"/>
</dbReference>
<evidence type="ECO:0000313" key="6">
    <source>
        <dbReference type="EMBL" id="APM86796.1"/>
    </source>
</evidence>
<dbReference type="PROSITE" id="PS00284">
    <property type="entry name" value="SERPIN"/>
    <property type="match status" value="1"/>
</dbReference>
<dbReference type="Gene3D" id="3.30.497.10">
    <property type="entry name" value="Antithrombin, subunit I, domain 2"/>
    <property type="match status" value="1"/>
</dbReference>
<dbReference type="InterPro" id="IPR023795">
    <property type="entry name" value="Serpin_CS"/>
</dbReference>
<dbReference type="PANTHER" id="PTHR11461:SF367">
    <property type="entry name" value="GH21475P-RELATED"/>
    <property type="match status" value="1"/>
</dbReference>
<name>A0A1L5J018_HELAM</name>
<keyword evidence="1" id="KW-0646">Protease inhibitor</keyword>
<reference evidence="6" key="1">
    <citation type="submission" date="2016-04" db="EMBL/GenBank/DDBJ databases">
        <title>Cloning and expression analysis of serine protease inhibitor encoding genes from Helicoverpa armigera.</title>
        <authorList>
            <person name="Zhu X."/>
            <person name="Sun J."/>
            <person name="Liu J."/>
            <person name="Li J."/>
        </authorList>
    </citation>
    <scope>NUCLEOTIDE SEQUENCE</scope>
</reference>
<evidence type="ECO:0000256" key="4">
    <source>
        <dbReference type="SAM" id="SignalP"/>
    </source>
</evidence>
<sequence length="400" mass="45041">MVEITMRVVALVFIFIGTCYCQVDFYERPRNFSIELLYHTQLETEGHVVISPFGIWTLMTGIALGATGNSYNQLARAFILPKNQNTLIQGYKELTNAVLAQGNHGVSLASRNFVFLDNDFSVYPAFRGTLQNDFGASLKVLDFDDPNSARIANTYIEKSGGRVSNVLRSDDFHESRMILTNVISFKGLWASPFNKSDTVLEPFYDENIKAVGSVNMMFQKGQFAFSNMQSLKSFVVGLPYGTDKKYSMIVILPYPSVKIADMYKNFDHVSLKDVFKRLQDDVDAFGMEDVDVKLPRFQISTNLILNKPLNQMGVYDIFQPDLASFQRVTKDNIFVSAIVHKAEIEVTESGTVASAVSTATFSDRISAPYFHANRPFIYFIMEKTTTTVIFSGIYSKPTVY</sequence>
<dbReference type="InterPro" id="IPR042185">
    <property type="entry name" value="Serpin_sf_2"/>
</dbReference>
<dbReference type="EMBL" id="KX117918">
    <property type="protein sequence ID" value="APM86796.1"/>
    <property type="molecule type" value="mRNA"/>
</dbReference>
<accession>A0A1L5J018</accession>
<keyword evidence="2" id="KW-0722">Serine protease inhibitor</keyword>